<sequence>MKINESPFDDQTITIFNETNKIKTQNSSISLTFCCLCIK</sequence>
<comment type="caution">
    <text evidence="1">The sequence shown here is derived from an EMBL/GenBank/DDBJ whole genome shotgun (WGS) entry which is preliminary data.</text>
</comment>
<protein>
    <submittedName>
        <fullName evidence="1">Uncharacterized protein</fullName>
    </submittedName>
</protein>
<reference evidence="1 2" key="1">
    <citation type="submission" date="2019-11" db="EMBL/GenBank/DDBJ databases">
        <title>Using colonization assays and comparative genomics to discover symbiosis behaviors and factors in Vibrio fischeri.</title>
        <authorList>
            <person name="Bongrand C."/>
            <person name="Moriano-Gutierrez S."/>
            <person name="Arevalo P."/>
            <person name="Mcfall-Ngai M."/>
            <person name="Visick K."/>
            <person name="Polz M.F."/>
            <person name="Ruby E.G."/>
        </authorList>
    </citation>
    <scope>NUCLEOTIDE SEQUENCE [LARGE SCALE GENOMIC DNA]</scope>
    <source>
        <strain evidence="2">emors.3.2</strain>
    </source>
</reference>
<gene>
    <name evidence="1" type="ORF">GNP77_13080</name>
</gene>
<dbReference type="EMBL" id="WOBO01000015">
    <property type="protein sequence ID" value="MUK46316.1"/>
    <property type="molecule type" value="Genomic_DNA"/>
</dbReference>
<name>A0A6N3YZZ1_ALIFS</name>
<proteinExistence type="predicted"/>
<dbReference type="AlphaFoldDB" id="A0A6N3YZZ1"/>
<dbReference type="Proteomes" id="UP000435323">
    <property type="component" value="Unassembled WGS sequence"/>
</dbReference>
<accession>A0A6N3YZZ1</accession>
<organism evidence="1 2">
    <name type="scientific">Aliivibrio fischeri</name>
    <name type="common">Vibrio fischeri</name>
    <dbReference type="NCBI Taxonomy" id="668"/>
    <lineage>
        <taxon>Bacteria</taxon>
        <taxon>Pseudomonadati</taxon>
        <taxon>Pseudomonadota</taxon>
        <taxon>Gammaproteobacteria</taxon>
        <taxon>Vibrionales</taxon>
        <taxon>Vibrionaceae</taxon>
        <taxon>Aliivibrio</taxon>
    </lineage>
</organism>
<evidence type="ECO:0000313" key="1">
    <source>
        <dbReference type="EMBL" id="MUK46316.1"/>
    </source>
</evidence>
<evidence type="ECO:0000313" key="2">
    <source>
        <dbReference type="Proteomes" id="UP000435323"/>
    </source>
</evidence>